<reference evidence="6 7" key="1">
    <citation type="submission" date="2024-02" db="EMBL/GenBank/DDBJ databases">
        <title>Genome analysis and characterization of Microbaculum marinisediminis sp. nov., isolated from marine sediment.</title>
        <authorList>
            <person name="Du Z.-J."/>
            <person name="Ye Y.-Q."/>
            <person name="Zhang Z.-R."/>
            <person name="Yuan S.-M."/>
            <person name="Zhang X.-Y."/>
        </authorList>
    </citation>
    <scope>NUCLEOTIDE SEQUENCE [LARGE SCALE GENOMIC DNA]</scope>
    <source>
        <strain evidence="6 7">SDUM1044001</strain>
    </source>
</reference>
<dbReference type="InterPro" id="IPR005119">
    <property type="entry name" value="LysR_subst-bd"/>
</dbReference>
<dbReference type="SUPFAM" id="SSF53850">
    <property type="entry name" value="Periplasmic binding protein-like II"/>
    <property type="match status" value="1"/>
</dbReference>
<dbReference type="Pfam" id="PF00126">
    <property type="entry name" value="HTH_1"/>
    <property type="match status" value="1"/>
</dbReference>
<evidence type="ECO:0000256" key="1">
    <source>
        <dbReference type="ARBA" id="ARBA00009437"/>
    </source>
</evidence>
<dbReference type="Gene3D" id="1.10.10.10">
    <property type="entry name" value="Winged helix-like DNA-binding domain superfamily/Winged helix DNA-binding domain"/>
    <property type="match status" value="1"/>
</dbReference>
<comment type="similarity">
    <text evidence="1">Belongs to the LysR transcriptional regulatory family.</text>
</comment>
<dbReference type="PANTHER" id="PTHR30126">
    <property type="entry name" value="HTH-TYPE TRANSCRIPTIONAL REGULATOR"/>
    <property type="match status" value="1"/>
</dbReference>
<dbReference type="InterPro" id="IPR036388">
    <property type="entry name" value="WH-like_DNA-bd_sf"/>
</dbReference>
<dbReference type="Pfam" id="PF03466">
    <property type="entry name" value="LysR_substrate"/>
    <property type="match status" value="1"/>
</dbReference>
<dbReference type="SUPFAM" id="SSF46785">
    <property type="entry name" value="Winged helix' DNA-binding domain"/>
    <property type="match status" value="1"/>
</dbReference>
<keyword evidence="7" id="KW-1185">Reference proteome</keyword>
<keyword evidence="2" id="KW-0805">Transcription regulation</keyword>
<dbReference type="AlphaFoldDB" id="A0AAW9RXA8"/>
<evidence type="ECO:0000313" key="7">
    <source>
        <dbReference type="Proteomes" id="UP001378188"/>
    </source>
</evidence>
<protein>
    <submittedName>
        <fullName evidence="6">LysR family transcriptional regulator</fullName>
    </submittedName>
</protein>
<dbReference type="GO" id="GO:0000976">
    <property type="term" value="F:transcription cis-regulatory region binding"/>
    <property type="evidence" value="ECO:0007669"/>
    <property type="project" value="TreeGrafter"/>
</dbReference>
<organism evidence="6 7">
    <name type="scientific">Microbaculum marinum</name>
    <dbReference type="NCBI Taxonomy" id="1764581"/>
    <lineage>
        <taxon>Bacteria</taxon>
        <taxon>Pseudomonadati</taxon>
        <taxon>Pseudomonadota</taxon>
        <taxon>Alphaproteobacteria</taxon>
        <taxon>Hyphomicrobiales</taxon>
        <taxon>Tepidamorphaceae</taxon>
        <taxon>Microbaculum</taxon>
    </lineage>
</organism>
<dbReference type="PRINTS" id="PR00039">
    <property type="entry name" value="HTHLYSR"/>
</dbReference>
<gene>
    <name evidence="6" type="ORF">V3328_13845</name>
</gene>
<dbReference type="InterPro" id="IPR000847">
    <property type="entry name" value="LysR_HTH_N"/>
</dbReference>
<dbReference type="GO" id="GO:0003700">
    <property type="term" value="F:DNA-binding transcription factor activity"/>
    <property type="evidence" value="ECO:0007669"/>
    <property type="project" value="InterPro"/>
</dbReference>
<name>A0AAW9RXA8_9HYPH</name>
<dbReference type="CDD" id="cd08420">
    <property type="entry name" value="PBP2_CysL_like"/>
    <property type="match status" value="1"/>
</dbReference>
<dbReference type="PROSITE" id="PS50931">
    <property type="entry name" value="HTH_LYSR"/>
    <property type="match status" value="1"/>
</dbReference>
<keyword evidence="3" id="KW-0238">DNA-binding</keyword>
<feature type="domain" description="HTH lysR-type" evidence="5">
    <location>
        <begin position="1"/>
        <end position="58"/>
    </location>
</feature>
<accession>A0AAW9RXA8</accession>
<dbReference type="PANTHER" id="PTHR30126:SF39">
    <property type="entry name" value="HTH-TYPE TRANSCRIPTIONAL REGULATOR CYSL"/>
    <property type="match status" value="1"/>
</dbReference>
<dbReference type="RefSeq" id="WP_340330266.1">
    <property type="nucleotide sequence ID" value="NZ_JAZHOF010000005.1"/>
</dbReference>
<dbReference type="Gene3D" id="3.40.190.290">
    <property type="match status" value="1"/>
</dbReference>
<dbReference type="InterPro" id="IPR036390">
    <property type="entry name" value="WH_DNA-bd_sf"/>
</dbReference>
<keyword evidence="4" id="KW-0804">Transcription</keyword>
<comment type="caution">
    <text evidence="6">The sequence shown here is derived from an EMBL/GenBank/DDBJ whole genome shotgun (WGS) entry which is preliminary data.</text>
</comment>
<evidence type="ECO:0000256" key="4">
    <source>
        <dbReference type="ARBA" id="ARBA00023163"/>
    </source>
</evidence>
<dbReference type="EMBL" id="JAZHOF010000005">
    <property type="protein sequence ID" value="MEJ8572568.1"/>
    <property type="molecule type" value="Genomic_DNA"/>
</dbReference>
<evidence type="ECO:0000256" key="2">
    <source>
        <dbReference type="ARBA" id="ARBA00023015"/>
    </source>
</evidence>
<evidence type="ECO:0000313" key="6">
    <source>
        <dbReference type="EMBL" id="MEJ8572568.1"/>
    </source>
</evidence>
<evidence type="ECO:0000256" key="3">
    <source>
        <dbReference type="ARBA" id="ARBA00023125"/>
    </source>
</evidence>
<dbReference type="Proteomes" id="UP001378188">
    <property type="component" value="Unassembled WGS sequence"/>
</dbReference>
<sequence length="300" mass="32600">MTLDQLRIFLAVAEHGHVTRAARSLGMTQSAVSAAISALENRYGTRLFDRVGRGIELTETGRRFVPEARAVIDRASEARSALEDLSNLASGTVSIAASQTIATYWLPRRITSYHLEHPGIRLNVVIGNTREVERAVVGGTADIGLVEGPTGHPALVRRTVDRDHLVLVVAPGQDRIPRTSQGDIDIRGFSWVVREAGSGTRQALEDEAERRGLKFEDLRVFLVLPSNEAVREAVEAGAGATIISEHVVAAAIRAKRLRALPVDLPPRDFVLLRHSERQPGAAARALIDVFTATKPQRLAS</sequence>
<dbReference type="FunFam" id="1.10.10.10:FF:000001">
    <property type="entry name" value="LysR family transcriptional regulator"/>
    <property type="match status" value="1"/>
</dbReference>
<evidence type="ECO:0000259" key="5">
    <source>
        <dbReference type="PROSITE" id="PS50931"/>
    </source>
</evidence>
<proteinExistence type="inferred from homology"/>